<dbReference type="PANTHER" id="PTHR33993">
    <property type="entry name" value="GLYOXALASE-RELATED"/>
    <property type="match status" value="1"/>
</dbReference>
<dbReference type="InterPro" id="IPR052164">
    <property type="entry name" value="Anthracycline_SecMetBiosynth"/>
</dbReference>
<dbReference type="Gene3D" id="3.10.180.10">
    <property type="entry name" value="2,3-Dihydroxybiphenyl 1,2-Dioxygenase, domain 1"/>
    <property type="match status" value="1"/>
</dbReference>
<dbReference type="EMBL" id="JAGHQL010000056">
    <property type="protein sequence ID" value="KAH0542334.1"/>
    <property type="molecule type" value="Genomic_DNA"/>
</dbReference>
<reference evidence="2" key="1">
    <citation type="submission" date="2021-03" db="EMBL/GenBank/DDBJ databases">
        <title>Comparative genomics and phylogenomic investigation of the class Geoglossomycetes provide insights into ecological specialization and systematics.</title>
        <authorList>
            <person name="Melie T."/>
            <person name="Pirro S."/>
            <person name="Miller A.N."/>
            <person name="Quandt A."/>
        </authorList>
    </citation>
    <scope>NUCLEOTIDE SEQUENCE</scope>
    <source>
        <strain evidence="2">GBOQ0MN5Z8</strain>
    </source>
</reference>
<evidence type="ECO:0000259" key="1">
    <source>
        <dbReference type="PROSITE" id="PS51819"/>
    </source>
</evidence>
<accession>A0A9P8IA28</accession>
<protein>
    <recommendedName>
        <fullName evidence="1">VOC domain-containing protein</fullName>
    </recommendedName>
</protein>
<name>A0A9P8IA28_9PEZI</name>
<sequence length="145" mass="15355">MSDTTATDPAASSWTPPVFGSPCWIEIPATNVGRAKTFYVDVFNWTFKPATEAYPADRIAMFSVPDPKLSGLGGGIVNVGSAEHKPGSGGSVVYLWVDSIEETLAKVKNAGGSVVKEKSPEGDQGWLAKFGDTEGNVHGIYTMKT</sequence>
<dbReference type="InterPro" id="IPR004360">
    <property type="entry name" value="Glyas_Fos-R_dOase_dom"/>
</dbReference>
<dbReference type="Pfam" id="PF00903">
    <property type="entry name" value="Glyoxalase"/>
    <property type="match status" value="1"/>
</dbReference>
<dbReference type="OrthoDB" id="447346at2759"/>
<keyword evidence="3" id="KW-1185">Reference proteome</keyword>
<evidence type="ECO:0000313" key="3">
    <source>
        <dbReference type="Proteomes" id="UP000698800"/>
    </source>
</evidence>
<dbReference type="AlphaFoldDB" id="A0A9P8IA28"/>
<dbReference type="SUPFAM" id="SSF54593">
    <property type="entry name" value="Glyoxalase/Bleomycin resistance protein/Dihydroxybiphenyl dioxygenase"/>
    <property type="match status" value="1"/>
</dbReference>
<comment type="caution">
    <text evidence="2">The sequence shown here is derived from an EMBL/GenBank/DDBJ whole genome shotgun (WGS) entry which is preliminary data.</text>
</comment>
<dbReference type="InterPro" id="IPR037523">
    <property type="entry name" value="VOC_core"/>
</dbReference>
<dbReference type="InterPro" id="IPR029068">
    <property type="entry name" value="Glyas_Bleomycin-R_OHBP_Dase"/>
</dbReference>
<proteinExistence type="predicted"/>
<dbReference type="Proteomes" id="UP000698800">
    <property type="component" value="Unassembled WGS sequence"/>
</dbReference>
<evidence type="ECO:0000313" key="2">
    <source>
        <dbReference type="EMBL" id="KAH0542334.1"/>
    </source>
</evidence>
<dbReference type="PROSITE" id="PS51819">
    <property type="entry name" value="VOC"/>
    <property type="match status" value="1"/>
</dbReference>
<feature type="domain" description="VOC" evidence="1">
    <location>
        <begin position="21"/>
        <end position="143"/>
    </location>
</feature>
<dbReference type="CDD" id="cd07247">
    <property type="entry name" value="SgaA_N_like"/>
    <property type="match status" value="1"/>
</dbReference>
<gene>
    <name evidence="2" type="ORF">FGG08_003271</name>
</gene>
<organism evidence="2 3">
    <name type="scientific">Glutinoglossum americanum</name>
    <dbReference type="NCBI Taxonomy" id="1670608"/>
    <lineage>
        <taxon>Eukaryota</taxon>
        <taxon>Fungi</taxon>
        <taxon>Dikarya</taxon>
        <taxon>Ascomycota</taxon>
        <taxon>Pezizomycotina</taxon>
        <taxon>Geoglossomycetes</taxon>
        <taxon>Geoglossales</taxon>
        <taxon>Geoglossaceae</taxon>
        <taxon>Glutinoglossum</taxon>
    </lineage>
</organism>